<evidence type="ECO:0000256" key="4">
    <source>
        <dbReference type="ARBA" id="ARBA00022827"/>
    </source>
</evidence>
<dbReference type="Pfam" id="PF02770">
    <property type="entry name" value="Acyl-CoA_dh_M"/>
    <property type="match status" value="1"/>
</dbReference>
<evidence type="ECO:0000256" key="6">
    <source>
        <dbReference type="RuleBase" id="RU362125"/>
    </source>
</evidence>
<evidence type="ECO:0000313" key="11">
    <source>
        <dbReference type="Proteomes" id="UP000007488"/>
    </source>
</evidence>
<dbReference type="EMBL" id="CP002547">
    <property type="protein sequence ID" value="ADY55457.1"/>
    <property type="molecule type" value="Genomic_DNA"/>
</dbReference>
<evidence type="ECO:0000259" key="8">
    <source>
        <dbReference type="Pfam" id="PF02770"/>
    </source>
</evidence>
<evidence type="ECO:0000313" key="10">
    <source>
        <dbReference type="EMBL" id="ADY55457.1"/>
    </source>
</evidence>
<comment type="similarity">
    <text evidence="2 6">Belongs to the acyl-CoA dehydrogenase family.</text>
</comment>
<dbReference type="PIRSF" id="PIRSF016578">
    <property type="entry name" value="HsaA"/>
    <property type="match status" value="1"/>
</dbReference>
<accession>F0SU74</accession>
<evidence type="ECO:0000256" key="1">
    <source>
        <dbReference type="ARBA" id="ARBA00001974"/>
    </source>
</evidence>
<organism evidence="10 11">
    <name type="scientific">Syntrophobotulus glycolicus (strain DSM 8271 / FlGlyR)</name>
    <dbReference type="NCBI Taxonomy" id="645991"/>
    <lineage>
        <taxon>Bacteria</taxon>
        <taxon>Bacillati</taxon>
        <taxon>Bacillota</taxon>
        <taxon>Clostridia</taxon>
        <taxon>Eubacteriales</taxon>
        <taxon>Desulfitobacteriaceae</taxon>
        <taxon>Syntrophobotulus</taxon>
    </lineage>
</organism>
<evidence type="ECO:0000259" key="9">
    <source>
        <dbReference type="Pfam" id="PF02771"/>
    </source>
</evidence>
<dbReference type="STRING" id="645991.Sgly_1132"/>
<dbReference type="Gene3D" id="1.10.540.10">
    <property type="entry name" value="Acyl-CoA dehydrogenase/oxidase, N-terminal domain"/>
    <property type="match status" value="1"/>
</dbReference>
<dbReference type="FunFam" id="1.20.140.10:FF:000011">
    <property type="entry name" value="Medium-chain specific acyl-CoA dehydrogenase, mitochondrial"/>
    <property type="match status" value="1"/>
</dbReference>
<dbReference type="FunFam" id="2.40.110.10:FF:000001">
    <property type="entry name" value="Acyl-CoA dehydrogenase, mitochondrial"/>
    <property type="match status" value="1"/>
</dbReference>
<keyword evidence="11" id="KW-1185">Reference proteome</keyword>
<keyword evidence="3 6" id="KW-0285">Flavoprotein</keyword>
<dbReference type="InterPro" id="IPR006091">
    <property type="entry name" value="Acyl-CoA_Oxase/DH_mid-dom"/>
</dbReference>
<dbReference type="eggNOG" id="COG1960">
    <property type="taxonomic scope" value="Bacteria"/>
</dbReference>
<dbReference type="RefSeq" id="WP_013624327.1">
    <property type="nucleotide sequence ID" value="NC_015172.1"/>
</dbReference>
<evidence type="ECO:0000259" key="7">
    <source>
        <dbReference type="Pfam" id="PF00441"/>
    </source>
</evidence>
<dbReference type="Proteomes" id="UP000007488">
    <property type="component" value="Chromosome"/>
</dbReference>
<protein>
    <submittedName>
        <fullName evidence="10">Butyryl-CoA dehydrogenase</fullName>
        <ecNumber evidence="10">1.3.8.1</ecNumber>
    </submittedName>
</protein>
<dbReference type="SUPFAM" id="SSF47203">
    <property type="entry name" value="Acyl-CoA dehydrogenase C-terminal domain-like"/>
    <property type="match status" value="1"/>
</dbReference>
<dbReference type="Gene3D" id="2.40.110.10">
    <property type="entry name" value="Butyryl-CoA Dehydrogenase, subunit A, domain 2"/>
    <property type="match status" value="1"/>
</dbReference>
<feature type="domain" description="Acyl-CoA dehydrogenase/oxidase N-terminal" evidence="9">
    <location>
        <begin position="10"/>
        <end position="107"/>
    </location>
</feature>
<dbReference type="GO" id="GO:0050660">
    <property type="term" value="F:flavin adenine dinucleotide binding"/>
    <property type="evidence" value="ECO:0007669"/>
    <property type="project" value="InterPro"/>
</dbReference>
<dbReference type="PROSITE" id="PS00073">
    <property type="entry name" value="ACYL_COA_DH_2"/>
    <property type="match status" value="1"/>
</dbReference>
<dbReference type="SUPFAM" id="SSF56645">
    <property type="entry name" value="Acyl-CoA dehydrogenase NM domain-like"/>
    <property type="match status" value="1"/>
</dbReference>
<dbReference type="OrthoDB" id="9802447at2"/>
<dbReference type="AlphaFoldDB" id="F0SU74"/>
<dbReference type="PANTHER" id="PTHR43884:SF12">
    <property type="entry name" value="ISOVALERYL-COA DEHYDROGENASE, MITOCHONDRIAL-RELATED"/>
    <property type="match status" value="1"/>
</dbReference>
<dbReference type="InterPro" id="IPR009075">
    <property type="entry name" value="AcylCo_DH/oxidase_C"/>
</dbReference>
<dbReference type="Pfam" id="PF02771">
    <property type="entry name" value="Acyl-CoA_dh_N"/>
    <property type="match status" value="1"/>
</dbReference>
<dbReference type="EC" id="1.3.8.1" evidence="10"/>
<reference evidence="11" key="2">
    <citation type="submission" date="2011-02" db="EMBL/GenBank/DDBJ databases">
        <title>The complete genome of Syntrophobotulus glycolicus DSM 8271.</title>
        <authorList>
            <person name="Lucas S."/>
            <person name="Copeland A."/>
            <person name="Lapidus A."/>
            <person name="Bruce D."/>
            <person name="Goodwin L."/>
            <person name="Pitluck S."/>
            <person name="Kyrpides N."/>
            <person name="Mavromatis K."/>
            <person name="Pagani I."/>
            <person name="Ivanova N."/>
            <person name="Mikhailova N."/>
            <person name="Chertkov O."/>
            <person name="Held B."/>
            <person name="Detter J.C."/>
            <person name="Tapia R."/>
            <person name="Han C."/>
            <person name="Land M."/>
            <person name="Hauser L."/>
            <person name="Markowitz V."/>
            <person name="Cheng J.-F."/>
            <person name="Hugenholtz P."/>
            <person name="Woyke T."/>
            <person name="Wu D."/>
            <person name="Spring S."/>
            <person name="Schroeder M."/>
            <person name="Brambilla E."/>
            <person name="Klenk H.-P."/>
            <person name="Eisen J.A."/>
        </authorList>
    </citation>
    <scope>NUCLEOTIDE SEQUENCE [LARGE SCALE GENOMIC DNA]</scope>
    <source>
        <strain evidence="11">DSM 8271 / FlGlyR</strain>
    </source>
</reference>
<evidence type="ECO:0000256" key="2">
    <source>
        <dbReference type="ARBA" id="ARBA00009347"/>
    </source>
</evidence>
<comment type="cofactor">
    <cofactor evidence="1 6">
        <name>FAD</name>
        <dbReference type="ChEBI" id="CHEBI:57692"/>
    </cofactor>
</comment>
<dbReference type="Pfam" id="PF00441">
    <property type="entry name" value="Acyl-CoA_dh_1"/>
    <property type="match status" value="1"/>
</dbReference>
<dbReference type="InterPro" id="IPR037069">
    <property type="entry name" value="AcylCoA_DH/ox_N_sf"/>
</dbReference>
<keyword evidence="4 6" id="KW-0274">FAD</keyword>
<dbReference type="InterPro" id="IPR036250">
    <property type="entry name" value="AcylCo_DH-like_C"/>
</dbReference>
<dbReference type="HOGENOM" id="CLU_018204_0_1_9"/>
<dbReference type="PROSITE" id="PS00072">
    <property type="entry name" value="ACYL_COA_DH_1"/>
    <property type="match status" value="1"/>
</dbReference>
<dbReference type="PANTHER" id="PTHR43884">
    <property type="entry name" value="ACYL-COA DEHYDROGENASE"/>
    <property type="match status" value="1"/>
</dbReference>
<gene>
    <name evidence="10" type="ordered locus">Sgly_1132</name>
</gene>
<evidence type="ECO:0000256" key="3">
    <source>
        <dbReference type="ARBA" id="ARBA00022630"/>
    </source>
</evidence>
<reference evidence="10 11" key="1">
    <citation type="journal article" date="2011" name="Stand. Genomic Sci.">
        <title>Complete genome sequence of Syntrophobotulus glycolicus type strain (FlGlyR).</title>
        <authorList>
            <person name="Han C."/>
            <person name="Mwirichia R."/>
            <person name="Chertkov O."/>
            <person name="Held B."/>
            <person name="Lapidus A."/>
            <person name="Nolan M."/>
            <person name="Lucas S."/>
            <person name="Hammon N."/>
            <person name="Deshpande S."/>
            <person name="Cheng J.F."/>
            <person name="Tapia R."/>
            <person name="Goodwin L."/>
            <person name="Pitluck S."/>
            <person name="Huntemann M."/>
            <person name="Liolios K."/>
            <person name="Ivanova N."/>
            <person name="Pagani I."/>
            <person name="Mavromatis K."/>
            <person name="Ovchinikova G."/>
            <person name="Pati A."/>
            <person name="Chen A."/>
            <person name="Palaniappan K."/>
            <person name="Land M."/>
            <person name="Hauser L."/>
            <person name="Brambilla E.M."/>
            <person name="Rohde M."/>
            <person name="Spring S."/>
            <person name="Sikorski J."/>
            <person name="Goker M."/>
            <person name="Woyke T."/>
            <person name="Bristow J."/>
            <person name="Eisen J.A."/>
            <person name="Markowitz V."/>
            <person name="Hugenholtz P."/>
            <person name="Kyrpides N.C."/>
            <person name="Klenk H.P."/>
            <person name="Detter J.C."/>
        </authorList>
    </citation>
    <scope>NUCLEOTIDE SEQUENCE [LARGE SCALE GENOMIC DNA]</scope>
    <source>
        <strain evidence="11">DSM 8271 / FlGlyR</strain>
    </source>
</reference>
<dbReference type="KEGG" id="sgy:Sgly_1132"/>
<dbReference type="Gene3D" id="1.20.140.10">
    <property type="entry name" value="Butyryl-CoA Dehydrogenase, subunit A, domain 3"/>
    <property type="match status" value="1"/>
</dbReference>
<dbReference type="GO" id="GO:0016937">
    <property type="term" value="F:short-chain fatty acyl-CoA dehydrogenase activity"/>
    <property type="evidence" value="ECO:0007669"/>
    <property type="project" value="UniProtKB-EC"/>
</dbReference>
<evidence type="ECO:0000256" key="5">
    <source>
        <dbReference type="ARBA" id="ARBA00023002"/>
    </source>
</evidence>
<dbReference type="InterPro" id="IPR009100">
    <property type="entry name" value="AcylCoA_DH/oxidase_NM_dom_sf"/>
</dbReference>
<keyword evidence="5 6" id="KW-0560">Oxidoreductase</keyword>
<feature type="domain" description="Acyl-CoA oxidase/dehydrogenase middle" evidence="8">
    <location>
        <begin position="124"/>
        <end position="219"/>
    </location>
</feature>
<dbReference type="InterPro" id="IPR006089">
    <property type="entry name" value="Acyl-CoA_DH_CS"/>
</dbReference>
<dbReference type="InterPro" id="IPR013786">
    <property type="entry name" value="AcylCoA_DH/ox_N"/>
</dbReference>
<dbReference type="InterPro" id="IPR046373">
    <property type="entry name" value="Acyl-CoA_Oxase/DH_mid-dom_sf"/>
</dbReference>
<name>F0SU74_SYNGF</name>
<proteinExistence type="inferred from homology"/>
<feature type="domain" description="Acyl-CoA dehydrogenase/oxidase C-terminal" evidence="7">
    <location>
        <begin position="231"/>
        <end position="379"/>
    </location>
</feature>
<sequence>MLELKRYLLNEDQQGIKDLINDFAVKEIMPAAEKADITGEFPLETVKKAANLGFTLLTLPEEYGGLACNYSTIAVAKEELGHADVGFAATLSGAMLGTMPVKLAGGEYHWKKVADVLTGGGLTAFALTEPSAGSDAGACRTTAVRSGDDYILNGRKCFCTNAAYADIFTVIASTDRSQGAKGLTAFLVDAGTPGLTIGKEENKMGARSSNTCDVVFEDVKVPAKNRIGEEGKGFIIAMKALGIGRASAGATAIGNARFALEYALDYATKRVTFGKPIAEQQGIQHLLADMYMRLEAARSLTAYACQLVDNGIVDAAVNSSAKAFGSDTGMSVTTDAVQILGGYGYSKEYPLEKRMRDAKIMQIWEGTNQIQRNLIAGNLIARAK</sequence>